<feature type="compositionally biased region" description="Basic residues" evidence="1">
    <location>
        <begin position="36"/>
        <end position="49"/>
    </location>
</feature>
<dbReference type="EMBL" id="AP028910">
    <property type="protein sequence ID" value="BES89945.1"/>
    <property type="molecule type" value="Genomic_DNA"/>
</dbReference>
<evidence type="ECO:0000256" key="1">
    <source>
        <dbReference type="SAM" id="MobiDB-lite"/>
    </source>
</evidence>
<reference evidence="2 3" key="1">
    <citation type="submission" date="2023-09" db="EMBL/GenBank/DDBJ databases">
        <title>Nesidiocoris tenuis whole genome shotgun sequence.</title>
        <authorList>
            <person name="Shibata T."/>
            <person name="Shimoda M."/>
            <person name="Kobayashi T."/>
            <person name="Uehara T."/>
        </authorList>
    </citation>
    <scope>NUCLEOTIDE SEQUENCE [LARGE SCALE GENOMIC DNA]</scope>
    <source>
        <strain evidence="2 3">Japan</strain>
    </source>
</reference>
<accession>A0ABN7ACF1</accession>
<keyword evidence="3" id="KW-1185">Reference proteome</keyword>
<gene>
    <name evidence="2" type="ORF">NTJ_02754</name>
</gene>
<feature type="region of interest" description="Disordered" evidence="1">
    <location>
        <begin position="1"/>
        <end position="86"/>
    </location>
</feature>
<dbReference type="Proteomes" id="UP001307889">
    <property type="component" value="Chromosome 2"/>
</dbReference>
<organism evidence="2 3">
    <name type="scientific">Nesidiocoris tenuis</name>
    <dbReference type="NCBI Taxonomy" id="355587"/>
    <lineage>
        <taxon>Eukaryota</taxon>
        <taxon>Metazoa</taxon>
        <taxon>Ecdysozoa</taxon>
        <taxon>Arthropoda</taxon>
        <taxon>Hexapoda</taxon>
        <taxon>Insecta</taxon>
        <taxon>Pterygota</taxon>
        <taxon>Neoptera</taxon>
        <taxon>Paraneoptera</taxon>
        <taxon>Hemiptera</taxon>
        <taxon>Heteroptera</taxon>
        <taxon>Panheteroptera</taxon>
        <taxon>Cimicomorpha</taxon>
        <taxon>Miridae</taxon>
        <taxon>Dicyphina</taxon>
        <taxon>Nesidiocoris</taxon>
    </lineage>
</organism>
<evidence type="ECO:0000313" key="3">
    <source>
        <dbReference type="Proteomes" id="UP001307889"/>
    </source>
</evidence>
<protein>
    <submittedName>
        <fullName evidence="2">Uncharacterized protein</fullName>
    </submittedName>
</protein>
<evidence type="ECO:0000313" key="2">
    <source>
        <dbReference type="EMBL" id="BES89945.1"/>
    </source>
</evidence>
<name>A0ABN7ACF1_9HEMI</name>
<proteinExistence type="predicted"/>
<feature type="compositionally biased region" description="Basic and acidic residues" evidence="1">
    <location>
        <begin position="50"/>
        <end position="60"/>
    </location>
</feature>
<sequence>MVVVCRTSVNRSSTSPPPLQNISRRCRTIYTLESHQRKKKKKKRKKKKNRETGRRTERNAHQPLPYVRPSRWGPSLLKESFEGPLR</sequence>